<evidence type="ECO:0000313" key="2">
    <source>
        <dbReference type="EMBL" id="MPC90460.1"/>
    </source>
</evidence>
<gene>
    <name evidence="2" type="ORF">E2C01_085448</name>
</gene>
<sequence length="169" mass="17614">MLKVPRGGQRLPSFLLPMARSVLVYSTTRCRLPKPAAPPAPSPGPPQTLFTMPQTHYSLHRRLGLAGCPAGGRGGPGGEALGVLVRLAGGRRTIRVRAASGVCLFILSYCGPLKPHPSTRSTIHRDPPPPAPRRKHPASPTHAPGSAAATTTTIATGAGCPLNTFTLVK</sequence>
<organism evidence="2 3">
    <name type="scientific">Portunus trituberculatus</name>
    <name type="common">Swimming crab</name>
    <name type="synonym">Neptunus trituberculatus</name>
    <dbReference type="NCBI Taxonomy" id="210409"/>
    <lineage>
        <taxon>Eukaryota</taxon>
        <taxon>Metazoa</taxon>
        <taxon>Ecdysozoa</taxon>
        <taxon>Arthropoda</taxon>
        <taxon>Crustacea</taxon>
        <taxon>Multicrustacea</taxon>
        <taxon>Malacostraca</taxon>
        <taxon>Eumalacostraca</taxon>
        <taxon>Eucarida</taxon>
        <taxon>Decapoda</taxon>
        <taxon>Pleocyemata</taxon>
        <taxon>Brachyura</taxon>
        <taxon>Eubrachyura</taxon>
        <taxon>Portunoidea</taxon>
        <taxon>Portunidae</taxon>
        <taxon>Portuninae</taxon>
        <taxon>Portunus</taxon>
    </lineage>
</organism>
<protein>
    <submittedName>
        <fullName evidence="2">Uncharacterized protein</fullName>
    </submittedName>
</protein>
<dbReference type="AlphaFoldDB" id="A0A5B7J108"/>
<reference evidence="2 3" key="1">
    <citation type="submission" date="2019-05" db="EMBL/GenBank/DDBJ databases">
        <title>Another draft genome of Portunus trituberculatus and its Hox gene families provides insights of decapod evolution.</title>
        <authorList>
            <person name="Jeong J.-H."/>
            <person name="Song I."/>
            <person name="Kim S."/>
            <person name="Choi T."/>
            <person name="Kim D."/>
            <person name="Ryu S."/>
            <person name="Kim W."/>
        </authorList>
    </citation>
    <scope>NUCLEOTIDE SEQUENCE [LARGE SCALE GENOMIC DNA]</scope>
    <source>
        <tissue evidence="2">Muscle</tissue>
    </source>
</reference>
<keyword evidence="3" id="KW-1185">Reference proteome</keyword>
<name>A0A5B7J108_PORTR</name>
<feature type="region of interest" description="Disordered" evidence="1">
    <location>
        <begin position="117"/>
        <end position="149"/>
    </location>
</feature>
<feature type="compositionally biased region" description="Low complexity" evidence="1">
    <location>
        <begin position="138"/>
        <end position="149"/>
    </location>
</feature>
<accession>A0A5B7J108</accession>
<comment type="caution">
    <text evidence="2">The sequence shown here is derived from an EMBL/GenBank/DDBJ whole genome shotgun (WGS) entry which is preliminary data.</text>
</comment>
<proteinExistence type="predicted"/>
<dbReference type="EMBL" id="VSRR010084455">
    <property type="protein sequence ID" value="MPC90460.1"/>
    <property type="molecule type" value="Genomic_DNA"/>
</dbReference>
<evidence type="ECO:0000313" key="3">
    <source>
        <dbReference type="Proteomes" id="UP000324222"/>
    </source>
</evidence>
<evidence type="ECO:0000256" key="1">
    <source>
        <dbReference type="SAM" id="MobiDB-lite"/>
    </source>
</evidence>
<dbReference type="Proteomes" id="UP000324222">
    <property type="component" value="Unassembled WGS sequence"/>
</dbReference>